<dbReference type="RefSeq" id="WP_073398891.1">
    <property type="nucleotide sequence ID" value="NZ_FQTV01000002.1"/>
</dbReference>
<dbReference type="Proteomes" id="UP000184509">
    <property type="component" value="Unassembled WGS sequence"/>
</dbReference>
<dbReference type="InterPro" id="IPR019999">
    <property type="entry name" value="Anth_synth_I-like"/>
</dbReference>
<dbReference type="PANTHER" id="PTHR11236:SF50">
    <property type="entry name" value="AMINODEOXYCHORISMATE SYNTHASE COMPONENT 1"/>
    <property type="match status" value="1"/>
</dbReference>
<dbReference type="InterPro" id="IPR015890">
    <property type="entry name" value="Chorismate_C"/>
</dbReference>
<dbReference type="GO" id="GO:0046820">
    <property type="term" value="F:4-amino-4-deoxychorismate synthase activity"/>
    <property type="evidence" value="ECO:0007669"/>
    <property type="project" value="TreeGrafter"/>
</dbReference>
<name>A0A1M4UFP0_9BACE</name>
<keyword evidence="3" id="KW-1185">Reference proteome</keyword>
<evidence type="ECO:0000313" key="2">
    <source>
        <dbReference type="EMBL" id="SHE55579.1"/>
    </source>
</evidence>
<accession>A0A1M4UFP0</accession>
<dbReference type="GO" id="GO:0000162">
    <property type="term" value="P:L-tryptophan biosynthetic process"/>
    <property type="evidence" value="ECO:0007669"/>
    <property type="project" value="TreeGrafter"/>
</dbReference>
<proteinExistence type="predicted"/>
<sequence>MIEYEANLVCKKMNEAGRKRVPFLFGVDFEMTKGFFFESPMEQNSVLFSLEGHSNHSEAEQNSSVLPLLIKKPESYENYFSKFQIVHSALKKGNSFLLNLTEKTAIECNLTLEDIYLRSHALYKILVPDKFVCFSPETFVKISSSGEILSYPMKGTIDASLPDAEEQLLNDYKETCEHNTIVDLIRNDLSIVADHVQVRKFRYVDVLETNQKKLLQTSSEICGMLSGNYHEWLGSIIFDMLPAGSISGAPKRSTVNTIRKAEKINRGYYTGVFGYYDGETLDSAVMIRYIEKENGNYYFRSGGGITVNSNPEEEYQEVLDKIYLPL</sequence>
<organism evidence="2 3">
    <name type="scientific">Bacteroides luti</name>
    <dbReference type="NCBI Taxonomy" id="1297750"/>
    <lineage>
        <taxon>Bacteria</taxon>
        <taxon>Pseudomonadati</taxon>
        <taxon>Bacteroidota</taxon>
        <taxon>Bacteroidia</taxon>
        <taxon>Bacteroidales</taxon>
        <taxon>Bacteroidaceae</taxon>
        <taxon>Bacteroides</taxon>
    </lineage>
</organism>
<feature type="domain" description="Chorismate-utilising enzyme C-terminal" evidence="1">
    <location>
        <begin position="76"/>
        <end position="321"/>
    </location>
</feature>
<dbReference type="Gene3D" id="3.60.120.10">
    <property type="entry name" value="Anthranilate synthase"/>
    <property type="match status" value="1"/>
</dbReference>
<dbReference type="NCBIfam" id="NF005486">
    <property type="entry name" value="PRK07093.1"/>
    <property type="match status" value="1"/>
</dbReference>
<protein>
    <submittedName>
        <fullName evidence="2">Para-aminobenzoate synthetase component 1</fullName>
    </submittedName>
</protein>
<dbReference type="SUPFAM" id="SSF56322">
    <property type="entry name" value="ADC synthase"/>
    <property type="match status" value="1"/>
</dbReference>
<dbReference type="InterPro" id="IPR005801">
    <property type="entry name" value="ADC_synthase"/>
</dbReference>
<evidence type="ECO:0000313" key="3">
    <source>
        <dbReference type="Proteomes" id="UP000184509"/>
    </source>
</evidence>
<gene>
    <name evidence="2" type="ORF">SAMN05444405_10273</name>
</gene>
<dbReference type="PRINTS" id="PR00095">
    <property type="entry name" value="ANTSNTHASEI"/>
</dbReference>
<dbReference type="PANTHER" id="PTHR11236">
    <property type="entry name" value="AMINOBENZOATE/ANTHRANILATE SYNTHASE"/>
    <property type="match status" value="1"/>
</dbReference>
<dbReference type="STRING" id="1297750.SAMN05444405_10273"/>
<evidence type="ECO:0000259" key="1">
    <source>
        <dbReference type="Pfam" id="PF00425"/>
    </source>
</evidence>
<dbReference type="Pfam" id="PF00425">
    <property type="entry name" value="Chorismate_bind"/>
    <property type="match status" value="1"/>
</dbReference>
<dbReference type="EMBL" id="FQTV01000002">
    <property type="protein sequence ID" value="SHE55579.1"/>
    <property type="molecule type" value="Genomic_DNA"/>
</dbReference>
<dbReference type="AlphaFoldDB" id="A0A1M4UFP0"/>
<reference evidence="2 3" key="1">
    <citation type="submission" date="2016-11" db="EMBL/GenBank/DDBJ databases">
        <authorList>
            <person name="Jaros S."/>
            <person name="Januszkiewicz K."/>
            <person name="Wedrychowicz H."/>
        </authorList>
    </citation>
    <scope>NUCLEOTIDE SEQUENCE [LARGE SCALE GENOMIC DNA]</scope>
    <source>
        <strain evidence="2 3">DSM 26991</strain>
    </source>
</reference>